<organism evidence="1">
    <name type="scientific">Spodoptera frugiperda</name>
    <name type="common">Fall armyworm</name>
    <dbReference type="NCBI Taxonomy" id="7108"/>
    <lineage>
        <taxon>Eukaryota</taxon>
        <taxon>Metazoa</taxon>
        <taxon>Ecdysozoa</taxon>
        <taxon>Arthropoda</taxon>
        <taxon>Hexapoda</taxon>
        <taxon>Insecta</taxon>
        <taxon>Pterygota</taxon>
        <taxon>Neoptera</taxon>
        <taxon>Endopterygota</taxon>
        <taxon>Lepidoptera</taxon>
        <taxon>Glossata</taxon>
        <taxon>Ditrysia</taxon>
        <taxon>Noctuoidea</taxon>
        <taxon>Noctuidae</taxon>
        <taxon>Amphipyrinae</taxon>
        <taxon>Spodoptera</taxon>
    </lineage>
</organism>
<name>A0A2H1VYN2_SPOFR</name>
<gene>
    <name evidence="1" type="ORF">SFRICE_001961</name>
</gene>
<reference evidence="1" key="1">
    <citation type="submission" date="2016-07" db="EMBL/GenBank/DDBJ databases">
        <authorList>
            <person name="Bretaudeau A."/>
        </authorList>
    </citation>
    <scope>NUCLEOTIDE SEQUENCE</scope>
    <source>
        <strain evidence="1">Rice</strain>
        <tissue evidence="1">Whole body</tissue>
    </source>
</reference>
<evidence type="ECO:0000313" key="1">
    <source>
        <dbReference type="EMBL" id="SOQ45945.1"/>
    </source>
</evidence>
<dbReference type="EMBL" id="ODYU01005265">
    <property type="protein sequence ID" value="SOQ45945.1"/>
    <property type="molecule type" value="Genomic_DNA"/>
</dbReference>
<dbReference type="AlphaFoldDB" id="A0A2H1VYN2"/>
<protein>
    <submittedName>
        <fullName evidence="1">SFRICE_001961</fullName>
    </submittedName>
</protein>
<proteinExistence type="predicted"/>
<accession>A0A2H1VYN2</accession>
<sequence length="140" mass="15518">MPGNNRFMLYKFNKQNVGIKLLGNDMYKLVSSVKEFIFLDDETAANVSINIPVLIQRKETLSVPIFSCVVGAFTNIQFHIHMTPRPETTICGSHKELFCAGIEPATRCTAANCPATAPTVQSNIEISNLGFNNLHDWQTG</sequence>